<dbReference type="InterPro" id="IPR011990">
    <property type="entry name" value="TPR-like_helical_dom_sf"/>
</dbReference>
<keyword evidence="4" id="KW-1185">Reference proteome</keyword>
<dbReference type="Gene3D" id="1.25.40.10">
    <property type="entry name" value="Tetratricopeptide repeat domain"/>
    <property type="match status" value="2"/>
</dbReference>
<dbReference type="Proteomes" id="UP000274920">
    <property type="component" value="Unassembled WGS sequence"/>
</dbReference>
<dbReference type="AlphaFoldDB" id="A0A3R8JP26"/>
<comment type="caution">
    <text evidence="3">The sequence shown here is derived from an EMBL/GenBank/DDBJ whole genome shotgun (WGS) entry which is preliminary data.</text>
</comment>
<evidence type="ECO:0000256" key="1">
    <source>
        <dbReference type="ARBA" id="ARBA00022737"/>
    </source>
</evidence>
<organism evidence="3 4">
    <name type="scientific">Schaedlerella arabinosiphila</name>
    <dbReference type="NCBI Taxonomy" id="2044587"/>
    <lineage>
        <taxon>Bacteria</taxon>
        <taxon>Bacillati</taxon>
        <taxon>Bacillota</taxon>
        <taxon>Clostridia</taxon>
        <taxon>Lachnospirales</taxon>
        <taxon>Lachnospiraceae</taxon>
        <taxon>Schaedlerella</taxon>
    </lineage>
</organism>
<evidence type="ECO:0000313" key="3">
    <source>
        <dbReference type="EMBL" id="RRK32326.1"/>
    </source>
</evidence>
<accession>A0A3R8JP26</accession>
<evidence type="ECO:0000256" key="2">
    <source>
        <dbReference type="ARBA" id="ARBA00022803"/>
    </source>
</evidence>
<keyword evidence="1" id="KW-0677">Repeat</keyword>
<gene>
    <name evidence="3" type="ORF">EBB54_13870</name>
</gene>
<dbReference type="RefSeq" id="WP_125127809.1">
    <property type="nucleotide sequence ID" value="NZ_RHJS01000002.1"/>
</dbReference>
<proteinExistence type="predicted"/>
<dbReference type="PANTHER" id="PTHR45641">
    <property type="entry name" value="TETRATRICOPEPTIDE REPEAT PROTEIN (AFU_ORTHOLOGUE AFUA_6G03870)"/>
    <property type="match status" value="1"/>
</dbReference>
<dbReference type="SUPFAM" id="SSF48452">
    <property type="entry name" value="TPR-like"/>
    <property type="match status" value="1"/>
</dbReference>
<reference evidence="3" key="1">
    <citation type="submission" date="2018-10" db="EMBL/GenBank/DDBJ databases">
        <title>Schaedlerella arabinophila gen. nov. sp. nov., isolated from the mouse intestinal tract and comparative analysis with the genome of the closely related altered Schaedler flora strain ASF502.</title>
        <authorList>
            <person name="Miyake S."/>
            <person name="Soh M."/>
            <person name="Seedorf H."/>
        </authorList>
    </citation>
    <scope>NUCLEOTIDE SEQUENCE [LARGE SCALE GENOMIC DNA]</scope>
    <source>
        <strain evidence="3">DSM 106076</strain>
    </source>
</reference>
<dbReference type="Pfam" id="PF13424">
    <property type="entry name" value="TPR_12"/>
    <property type="match status" value="1"/>
</dbReference>
<dbReference type="EMBL" id="RHJS01000002">
    <property type="protein sequence ID" value="RRK32326.1"/>
    <property type="molecule type" value="Genomic_DNA"/>
</dbReference>
<name>A0A3R8JP26_9FIRM</name>
<dbReference type="PANTHER" id="PTHR45641:SF19">
    <property type="entry name" value="NEPHROCYSTIN-3"/>
    <property type="match status" value="1"/>
</dbReference>
<sequence length="288" mass="32785">MELGTVYEELDGLFAEGRYGEAEAFLRFRIREALREEDLPSALSMWNELGGFFRVQTRYKEGIEAFKNALEITLRLGLRVSEQEATIRMNLATLYVASGQNEQADSEYEQAAWIYEKQHIRDYRLAALQNNRASLYLKEKRYDLAMENAKAALSSISGTINNEDELGVTNTLLAQICTAQRDFEKAGVHIAQAEAAFSKLDSPNPMHYAVLLSAKGQMLSMSGQWEEARLCYESSLPLIRRHFGKNLSYASCLRNLAVCCRELQETACGEQYQAEAEKIEKEQRYERA</sequence>
<evidence type="ECO:0000313" key="4">
    <source>
        <dbReference type="Proteomes" id="UP000274920"/>
    </source>
</evidence>
<dbReference type="SMART" id="SM00028">
    <property type="entry name" value="TPR"/>
    <property type="match status" value="4"/>
</dbReference>
<dbReference type="Pfam" id="PF13181">
    <property type="entry name" value="TPR_8"/>
    <property type="match status" value="1"/>
</dbReference>
<protein>
    <submittedName>
        <fullName evidence="3">Uncharacterized protein</fullName>
    </submittedName>
</protein>
<keyword evidence="2" id="KW-0802">TPR repeat</keyword>
<dbReference type="InterPro" id="IPR019734">
    <property type="entry name" value="TPR_rpt"/>
</dbReference>